<organism evidence="2 3">
    <name type="scientific">Macrostomum lignano</name>
    <dbReference type="NCBI Taxonomy" id="282301"/>
    <lineage>
        <taxon>Eukaryota</taxon>
        <taxon>Metazoa</taxon>
        <taxon>Spiralia</taxon>
        <taxon>Lophotrochozoa</taxon>
        <taxon>Platyhelminthes</taxon>
        <taxon>Rhabditophora</taxon>
        <taxon>Macrostomorpha</taxon>
        <taxon>Macrostomida</taxon>
        <taxon>Macrostomidae</taxon>
        <taxon>Macrostomum</taxon>
    </lineage>
</organism>
<keyword evidence="2" id="KW-1185">Reference proteome</keyword>
<evidence type="ECO:0000313" key="3">
    <source>
        <dbReference type="WBParaSite" id="maker-uti_cns_0015358-snap-gene-0.2-mRNA-1"/>
    </source>
</evidence>
<sequence>STGSACEVGGGGCSGSDSLLEEVSTTWERRPGRFWASLGSLQLYQQPLTAGDQAGRRRRRSLLLLIFDYWAAWRRRGVLDNSSSLLLLLLRWRLLRNRILSSQLSTISSSSKLLLANRQLLPTLESPRMTIFILYWTPRAKRRCRCWFIGWKGAGDTPAGGAGVEDGGADPNSELALEDLFIKRLMNDIELFGILDFTGAGQQSGWEPSLLVSCTSGKLTTEAVAAPENRLCRLIRGCTTIDSGFQSVRGESSRGGEEVDSAVVVGACSVTGAGSSQAGMLVSCTSGKLTTEAVAAPENRLCRLIRGCTTIDSGFQSVRGESSRGGEEVDSAVVVGACSAEVVESAGPCKLLAPSIERRFGTGAACCCCNWADNLGLGVGVGDAERPSSLSSPTSRDRGGGGRGGVPGSWVGSGRQQQLYSGMPKSSASRVQRRAAYRRTAVAAAAPSVDAKSGLKCFSSNCHNQCNAACFDLFMVCETLLGKMETRLFGVKATSSMVFLSKMDFLVTIGLEVPSSQPAAIICLAALAIQVEPAFILSNQAV</sequence>
<evidence type="ECO:0000256" key="1">
    <source>
        <dbReference type="SAM" id="MobiDB-lite"/>
    </source>
</evidence>
<accession>A0A1I8IQ28</accession>
<dbReference type="Proteomes" id="UP000095280">
    <property type="component" value="Unplaced"/>
</dbReference>
<evidence type="ECO:0000313" key="2">
    <source>
        <dbReference type="Proteomes" id="UP000095280"/>
    </source>
</evidence>
<dbReference type="AlphaFoldDB" id="A0A1I8IQ28"/>
<feature type="region of interest" description="Disordered" evidence="1">
    <location>
        <begin position="386"/>
        <end position="427"/>
    </location>
</feature>
<dbReference type="WBParaSite" id="maker-uti_cns_0015358-snap-gene-0.2-mRNA-1">
    <property type="protein sequence ID" value="maker-uti_cns_0015358-snap-gene-0.2-mRNA-1"/>
    <property type="gene ID" value="maker-uti_cns_0015358-snap-gene-0.2"/>
</dbReference>
<protein>
    <submittedName>
        <fullName evidence="3">Protein kinase domain-containing protein</fullName>
    </submittedName>
</protein>
<proteinExistence type="predicted"/>
<name>A0A1I8IQ28_9PLAT</name>
<reference evidence="3" key="1">
    <citation type="submission" date="2016-11" db="UniProtKB">
        <authorList>
            <consortium name="WormBaseParasite"/>
        </authorList>
    </citation>
    <scope>IDENTIFICATION</scope>
</reference>